<comment type="caution">
    <text evidence="1">The sequence shown here is derived from an EMBL/GenBank/DDBJ whole genome shotgun (WGS) entry which is preliminary data.</text>
</comment>
<evidence type="ECO:0000313" key="1">
    <source>
        <dbReference type="EMBL" id="GBO30668.1"/>
    </source>
</evidence>
<accession>A0A4Y2W296</accession>
<sequence length="140" mass="14841">MNAVSIPGSEELDALSPSFIEIVQWSDDDVSPSSNFRATPGTGHLTRADLTCAVGPTCPSPNFCATPGTRNLTRADLTCTAGPASPSPNFRTAPATGHLTRTSLTCIKSAYTEVPRWNRFLKLESSCPDAATLPPGYWSP</sequence>
<proteinExistence type="predicted"/>
<dbReference type="EMBL" id="BGPR01053924">
    <property type="protein sequence ID" value="GBO30716.1"/>
    <property type="molecule type" value="Genomic_DNA"/>
</dbReference>
<organism evidence="1 3">
    <name type="scientific">Araneus ventricosus</name>
    <name type="common">Orbweaver spider</name>
    <name type="synonym">Epeira ventricosa</name>
    <dbReference type="NCBI Taxonomy" id="182803"/>
    <lineage>
        <taxon>Eukaryota</taxon>
        <taxon>Metazoa</taxon>
        <taxon>Ecdysozoa</taxon>
        <taxon>Arthropoda</taxon>
        <taxon>Chelicerata</taxon>
        <taxon>Arachnida</taxon>
        <taxon>Araneae</taxon>
        <taxon>Araneomorphae</taxon>
        <taxon>Entelegynae</taxon>
        <taxon>Araneoidea</taxon>
        <taxon>Araneidae</taxon>
        <taxon>Araneus</taxon>
    </lineage>
</organism>
<keyword evidence="3" id="KW-1185">Reference proteome</keyword>
<reference evidence="1 3" key="1">
    <citation type="journal article" date="2019" name="Sci. Rep.">
        <title>Orb-weaving spider Araneus ventricosus genome elucidates the spidroin gene catalogue.</title>
        <authorList>
            <person name="Kono N."/>
            <person name="Nakamura H."/>
            <person name="Ohtoshi R."/>
            <person name="Moran D.A.P."/>
            <person name="Shinohara A."/>
            <person name="Yoshida Y."/>
            <person name="Fujiwara M."/>
            <person name="Mori M."/>
            <person name="Tomita M."/>
            <person name="Arakawa K."/>
        </authorList>
    </citation>
    <scope>NUCLEOTIDE SEQUENCE [LARGE SCALE GENOMIC DNA]</scope>
</reference>
<dbReference type="Proteomes" id="UP000499080">
    <property type="component" value="Unassembled WGS sequence"/>
</dbReference>
<gene>
    <name evidence="1" type="ORF">AVEN_205360_1</name>
    <name evidence="2" type="ORF">AVEN_221695_1</name>
</gene>
<evidence type="ECO:0000313" key="3">
    <source>
        <dbReference type="Proteomes" id="UP000499080"/>
    </source>
</evidence>
<dbReference type="EMBL" id="BGPR01053867">
    <property type="protein sequence ID" value="GBO30668.1"/>
    <property type="molecule type" value="Genomic_DNA"/>
</dbReference>
<protein>
    <submittedName>
        <fullName evidence="1">Uncharacterized protein</fullName>
    </submittedName>
</protein>
<evidence type="ECO:0000313" key="2">
    <source>
        <dbReference type="EMBL" id="GBO30716.1"/>
    </source>
</evidence>
<dbReference type="AlphaFoldDB" id="A0A4Y2W296"/>
<name>A0A4Y2W296_ARAVE</name>